<protein>
    <submittedName>
        <fullName evidence="3">Uncharacterized protein</fullName>
    </submittedName>
</protein>
<dbReference type="AlphaFoldDB" id="A0A146K6B7"/>
<feature type="coiled-coil region" evidence="1">
    <location>
        <begin position="326"/>
        <end position="386"/>
    </location>
</feature>
<feature type="coiled-coil region" evidence="1">
    <location>
        <begin position="97"/>
        <end position="164"/>
    </location>
</feature>
<name>A0A146K6B7_9EUKA</name>
<sequence>MKDRCTPKKPVPPQKPASKPKYEAVQQKQTTYQKEKEPIQNLRELQEKVNLLEEQNTLLNNQLNNPIANTDVSKKFIELNNKLRQMTAANEVFKVKTQNQQKLISQYQIEIDQLHKQMEKLALKQVDSSQLTMQTSTKQQGDEIRQLQERLGEANMRVNVMHNEALKMKKIILKECGVEFEKLQDNQEWRGRHENLEYYKMLAIKREDRIKELTEQVHQNQVVDGFDIQKFSLQKEKEIKEKYLDQLNSFQQIIDEKAHMNSTLTEKVNVQQEKISQQAIRINALQSTLVQHKEQINILQQKSKLDDQLIQDMRQHLFGSKHQNMQIEFKDEMNELRIQKAVLEQKLTQALLTLQQNQQNNLQILYAGAQLELNDYKEKSQILQTERNQMFMRIYELEERRMDKQQDFQQILKEMSSFCKVQINLQQEFNRKSIAICEQFSQILLENGVEKVMSAQVDELRAISEQIQQPMVNYQEIARKRVKKAPDVMQKYTESYQTYVKDREEPKQLYKEPTSQKGSRLQNFQELDNVQNKPYDENDEFAQYVQEVGDDEGLEKEKDYSDGI</sequence>
<keyword evidence="1" id="KW-0175">Coiled coil</keyword>
<feature type="region of interest" description="Disordered" evidence="2">
    <location>
        <begin position="503"/>
        <end position="564"/>
    </location>
</feature>
<evidence type="ECO:0000256" key="1">
    <source>
        <dbReference type="SAM" id="Coils"/>
    </source>
</evidence>
<feature type="compositionally biased region" description="Basic and acidic residues" evidence="2">
    <location>
        <begin position="555"/>
        <end position="564"/>
    </location>
</feature>
<evidence type="ECO:0000313" key="3">
    <source>
        <dbReference type="EMBL" id="JAP91454.1"/>
    </source>
</evidence>
<proteinExistence type="predicted"/>
<feature type="region of interest" description="Disordered" evidence="2">
    <location>
        <begin position="1"/>
        <end position="37"/>
    </location>
</feature>
<gene>
    <name evidence="3" type="ORF">TPC1_16938</name>
</gene>
<feature type="compositionally biased region" description="Polar residues" evidence="2">
    <location>
        <begin position="513"/>
        <end position="532"/>
    </location>
</feature>
<reference evidence="3" key="1">
    <citation type="submission" date="2015-07" db="EMBL/GenBank/DDBJ databases">
        <title>Adaptation to a free-living lifestyle via gene acquisitions in the diplomonad Trepomonas sp. PC1.</title>
        <authorList>
            <person name="Xu F."/>
            <person name="Jerlstrom-Hultqvist J."/>
            <person name="Kolisko M."/>
            <person name="Simpson A.G.B."/>
            <person name="Roger A.J."/>
            <person name="Svard S.G."/>
            <person name="Andersson J.O."/>
        </authorList>
    </citation>
    <scope>NUCLEOTIDE SEQUENCE</scope>
    <source>
        <strain evidence="3">PC1</strain>
    </source>
</reference>
<dbReference type="EMBL" id="GDID01005152">
    <property type="protein sequence ID" value="JAP91454.1"/>
    <property type="molecule type" value="Transcribed_RNA"/>
</dbReference>
<accession>A0A146K6B7</accession>
<organism evidence="3">
    <name type="scientific">Trepomonas sp. PC1</name>
    <dbReference type="NCBI Taxonomy" id="1076344"/>
    <lineage>
        <taxon>Eukaryota</taxon>
        <taxon>Metamonada</taxon>
        <taxon>Diplomonadida</taxon>
        <taxon>Hexamitidae</taxon>
        <taxon>Hexamitinae</taxon>
        <taxon>Trepomonas</taxon>
    </lineage>
</organism>
<evidence type="ECO:0000256" key="2">
    <source>
        <dbReference type="SAM" id="MobiDB-lite"/>
    </source>
</evidence>